<dbReference type="InterPro" id="IPR000222">
    <property type="entry name" value="PP2C_BS"/>
</dbReference>
<dbReference type="InterPro" id="IPR036457">
    <property type="entry name" value="PPM-type-like_dom_sf"/>
</dbReference>
<keyword evidence="2" id="KW-0378">Hydrolase</keyword>
<dbReference type="PROSITE" id="PS01032">
    <property type="entry name" value="PPM_1"/>
    <property type="match status" value="1"/>
</dbReference>
<reference evidence="6" key="3">
    <citation type="submission" date="2021-06" db="EMBL/GenBank/DDBJ databases">
        <title>Genomic Description and Analysis of Intracellular Bacteria, Candidatus Berkiella cookevillensis and Candidatus Berkiella aquae.</title>
        <authorList>
            <person name="Kidane D.T."/>
            <person name="Mehari Y.T."/>
            <person name="Rice F.C."/>
            <person name="Arivett B.A."/>
            <person name="Farone A.L."/>
            <person name="Berk S.G."/>
            <person name="Farone M.B."/>
        </authorList>
    </citation>
    <scope>NUCLEOTIDE SEQUENCE</scope>
    <source>
        <strain evidence="6">CC99</strain>
    </source>
</reference>
<evidence type="ECO:0000256" key="3">
    <source>
        <dbReference type="ARBA" id="ARBA00022912"/>
    </source>
</evidence>
<evidence type="ECO:0000313" key="5">
    <source>
        <dbReference type="EMBL" id="KRG18692.1"/>
    </source>
</evidence>
<proteinExistence type="predicted"/>
<dbReference type="Pfam" id="PF00481">
    <property type="entry name" value="PP2C"/>
    <property type="match status" value="1"/>
</dbReference>
<dbReference type="SUPFAM" id="SSF81606">
    <property type="entry name" value="PP2C-like"/>
    <property type="match status" value="1"/>
</dbReference>
<evidence type="ECO:0000256" key="1">
    <source>
        <dbReference type="ARBA" id="ARBA00022723"/>
    </source>
</evidence>
<name>A0A0Q9YPK8_9GAMM</name>
<sequence>MYQYFDKKGLSLSGEQLVNACNGHQDYYVVGANVGGVELLGKRESQEDRMIFCDLDQMACMQFSRLSEKQKTQLFQSVFAQMQQHIVANLKCENVLHQGATAMLSLLEVGKQSCWSASLGDGQVFLVHLSSEGTLKAVQELNYRHNPDEPRELLRLTEYTTQIGKALDDLAPICSGYKRRLAGVLAVSRAFGDTAYDRYGMIHVPEIQKTHYNALTGEKIFIINACDGLTESDAITHSMLGEYISLHHHSQNCGLMAHGLAEWAIREGSQDNISVQIVELTALDKASLCMLAVFDGHGGSEVAAHLKAHFESIFLSCLAFPRIFE</sequence>
<evidence type="ECO:0000313" key="7">
    <source>
        <dbReference type="Proteomes" id="UP000051494"/>
    </source>
</evidence>
<protein>
    <submittedName>
        <fullName evidence="5">Protein phosphatase 2C</fullName>
    </submittedName>
</protein>
<dbReference type="InterPro" id="IPR001932">
    <property type="entry name" value="PPM-type_phosphatase-like_dom"/>
</dbReference>
<keyword evidence="1" id="KW-0479">Metal-binding</keyword>
<dbReference type="SMART" id="SM00332">
    <property type="entry name" value="PP2Cc"/>
    <property type="match status" value="1"/>
</dbReference>
<accession>A0A0Q9YPK8</accession>
<feature type="domain" description="PPM-type phosphatase" evidence="4">
    <location>
        <begin position="33"/>
        <end position="280"/>
    </location>
</feature>
<reference evidence="5" key="1">
    <citation type="submission" date="2015-09" db="EMBL/GenBank/DDBJ databases">
        <title>Draft Genome Sequences of Two Novel Amoeba-resistant Intranuclear Bacteria, Candidatus Berkiella cookevillensis and Candidatus Berkiella aquae.</title>
        <authorList>
            <person name="Mehari Y.T."/>
            <person name="Arivett B.A."/>
            <person name="Farone A.L."/>
            <person name="Gunderson J.H."/>
            <person name="Farone M.B."/>
        </authorList>
    </citation>
    <scope>NUCLEOTIDE SEQUENCE [LARGE SCALE GENOMIC DNA]</scope>
    <source>
        <strain evidence="5">CC99</strain>
    </source>
</reference>
<evidence type="ECO:0000313" key="6">
    <source>
        <dbReference type="EMBL" id="MCS5709607.1"/>
    </source>
</evidence>
<dbReference type="PROSITE" id="PS51746">
    <property type="entry name" value="PPM_2"/>
    <property type="match status" value="1"/>
</dbReference>
<evidence type="ECO:0000256" key="2">
    <source>
        <dbReference type="ARBA" id="ARBA00022801"/>
    </source>
</evidence>
<comment type="caution">
    <text evidence="5">The sequence shown here is derived from an EMBL/GenBank/DDBJ whole genome shotgun (WGS) entry which is preliminary data.</text>
</comment>
<gene>
    <name evidence="5" type="ORF">CC99x_01172</name>
    <name evidence="6" type="ORF">CC99x_011940</name>
</gene>
<dbReference type="Proteomes" id="UP000051494">
    <property type="component" value="Unassembled WGS sequence"/>
</dbReference>
<dbReference type="STRING" id="437022.CC99x_01172"/>
<dbReference type="Gene3D" id="3.60.40.10">
    <property type="entry name" value="PPM-type phosphatase domain"/>
    <property type="match status" value="1"/>
</dbReference>
<keyword evidence="7" id="KW-1185">Reference proteome</keyword>
<reference evidence="6" key="2">
    <citation type="journal article" date="2016" name="Genome Announc.">
        <title>Draft Genome Sequences of Two Novel Amoeba-Resistant Intranuclear Bacteria, 'Candidatus Berkiella cookevillensis' and 'Candidatus Berkiella aquae'.</title>
        <authorList>
            <person name="Mehari Y.T."/>
            <person name="Arivett B.A."/>
            <person name="Farone A.L."/>
            <person name="Gunderson J.H."/>
            <person name="Farone M.B."/>
        </authorList>
    </citation>
    <scope>NUCLEOTIDE SEQUENCE</scope>
    <source>
        <strain evidence="6">CC99</strain>
    </source>
</reference>
<dbReference type="GO" id="GO:0004722">
    <property type="term" value="F:protein serine/threonine phosphatase activity"/>
    <property type="evidence" value="ECO:0007669"/>
    <property type="project" value="InterPro"/>
</dbReference>
<organism evidence="5">
    <name type="scientific">Candidatus Berkiella cookevillensis</name>
    <dbReference type="NCBI Taxonomy" id="437022"/>
    <lineage>
        <taxon>Bacteria</taxon>
        <taxon>Pseudomonadati</taxon>
        <taxon>Pseudomonadota</taxon>
        <taxon>Gammaproteobacteria</taxon>
        <taxon>Candidatus Berkiellales</taxon>
        <taxon>Candidatus Berkiellaceae</taxon>
        <taxon>Candidatus Berkiella</taxon>
    </lineage>
</organism>
<dbReference type="OrthoDB" id="5648735at2"/>
<dbReference type="EMBL" id="LKHV02000001">
    <property type="protein sequence ID" value="MCS5709607.1"/>
    <property type="molecule type" value="Genomic_DNA"/>
</dbReference>
<keyword evidence="3" id="KW-0904">Protein phosphatase</keyword>
<dbReference type="InterPro" id="IPR015655">
    <property type="entry name" value="PP2C"/>
</dbReference>
<dbReference type="GO" id="GO:0046872">
    <property type="term" value="F:metal ion binding"/>
    <property type="evidence" value="ECO:0007669"/>
    <property type="project" value="UniProtKB-KW"/>
</dbReference>
<dbReference type="AlphaFoldDB" id="A0A0Q9YPK8"/>
<dbReference type="PANTHER" id="PTHR47992">
    <property type="entry name" value="PROTEIN PHOSPHATASE"/>
    <property type="match status" value="1"/>
</dbReference>
<evidence type="ECO:0000259" key="4">
    <source>
        <dbReference type="PROSITE" id="PS51746"/>
    </source>
</evidence>
<dbReference type="RefSeq" id="WP_057624284.1">
    <property type="nucleotide sequence ID" value="NZ_LKHV02000001.1"/>
</dbReference>
<dbReference type="EMBL" id="LKHV01000005">
    <property type="protein sequence ID" value="KRG18692.1"/>
    <property type="molecule type" value="Genomic_DNA"/>
</dbReference>